<evidence type="ECO:0000256" key="1">
    <source>
        <dbReference type="SAM" id="Coils"/>
    </source>
</evidence>
<organism evidence="2">
    <name type="scientific">Spironucleus salmonicida</name>
    <dbReference type="NCBI Taxonomy" id="348837"/>
    <lineage>
        <taxon>Eukaryota</taxon>
        <taxon>Metamonada</taxon>
        <taxon>Diplomonadida</taxon>
        <taxon>Hexamitidae</taxon>
        <taxon>Hexamitinae</taxon>
        <taxon>Spironucleus</taxon>
    </lineage>
</organism>
<keyword evidence="1" id="KW-0175">Coiled coil</keyword>
<accession>V6LNY4</accession>
<gene>
    <name evidence="2" type="ORF">SS50377_13697</name>
    <name evidence="3" type="ORF">SS50377_23209</name>
</gene>
<evidence type="ECO:0000313" key="2">
    <source>
        <dbReference type="EMBL" id="EST46310.1"/>
    </source>
</evidence>
<keyword evidence="4" id="KW-1185">Reference proteome</keyword>
<dbReference type="EMBL" id="KI546078">
    <property type="protein sequence ID" value="EST46310.1"/>
    <property type="molecule type" value="Genomic_DNA"/>
</dbReference>
<dbReference type="EMBL" id="AUWU02000003">
    <property type="protein sequence ID" value="KAH0575574.1"/>
    <property type="molecule type" value="Genomic_DNA"/>
</dbReference>
<feature type="coiled-coil region" evidence="1">
    <location>
        <begin position="239"/>
        <end position="498"/>
    </location>
</feature>
<sequence length="951" mass="111099">MDLSKYQTKQQNHQFPSVSELFQDIESINNYLVQAFRSQDGPVLQSLSRDFLRLKTQFQALQRIKHINGTYEELFVKNGRAALQALLKNCIFDIWNDVTEAAYLNFCVEYYQRCDKSLLMNKYRQIDTNQEFRFFFQSDNGIDANLSLFITISLLQLNDNNDIEMFLEGQYREISPKKSNIDIKNTQLESKSDLRFQQIQSSSAPKQSSQIYSQIQNRLNSSQNQQDQTYLQKQLDMLREEQQQIVISATEKIDKYKQKLGQYRSLEKELSSKLGITETQNAVLKEELAGKNQRISQLQNNLNEIESNFQMKQQNNFQITSDYERLKSENERYMVDVKIYQERAESAQHQLKECSQELQSLRPLLLKSQSEASISQHLRQKLVEMNNENADLVQKYNSIVEQVKQLIQQQKLIQQDKQIAEQQVSNFLNDQKQSSQILQQNSEYQNQIIILQGQVQSLKEQLQVTKNKLSQQDYTTEIQEKSEQLSQKLTENLKLKERVAVFEAQIQSKQIEIQELTYNDNQKQQSMIQEIQSLQQKLQDIQNDIESTQFYKTQISQMKTEISSFQSQVQQKSQLLDDKNEDIGKLKLQIQALTADAAMQSKASELQDIIRKLKEQINQLENENTDIQKATRKLEIEVISSKGIIEQYEQLKTEYTEKCAQVNKQQSQIQELKQQSDQKTSDIELLTKQLDLGKEQLQQLTEQFNAIQESQETDLLTSTNASAMEQQLQEKDDIIRDLRDVASQYQNQAHALQDQLNNSVSHDRVTQLLEQTEKLTFKIKDLESENSELKKNSQDTDYFGHSLNPTQREIQLEKENKSLKNQLETYEFSGLQATQNSCFNCSQLKQQIEMKTHEIENIKDELDSTAQELEMLRDFRLKELENEIASLKMNSKSGGDDMIRLKLQHLVEDEIDGLGGLDYLDDEFMTYQGDKPKKNQEVERIKNKIKALIDM</sequence>
<evidence type="ECO:0000313" key="3">
    <source>
        <dbReference type="EMBL" id="KAH0575574.1"/>
    </source>
</evidence>
<reference evidence="3" key="2">
    <citation type="submission" date="2020-12" db="EMBL/GenBank/DDBJ databases">
        <title>New Spironucleus salmonicida genome in near-complete chromosomes.</title>
        <authorList>
            <person name="Xu F."/>
            <person name="Kurt Z."/>
            <person name="Jimenez-Gonzalez A."/>
            <person name="Astvaldsson A."/>
            <person name="Andersson J.O."/>
            <person name="Svard S.G."/>
        </authorList>
    </citation>
    <scope>NUCLEOTIDE SEQUENCE</scope>
    <source>
        <strain evidence="3">ATCC 50377</strain>
    </source>
</reference>
<proteinExistence type="predicted"/>
<dbReference type="Proteomes" id="UP000018208">
    <property type="component" value="Unassembled WGS sequence"/>
</dbReference>
<reference evidence="2 3" key="1">
    <citation type="journal article" date="2014" name="PLoS Genet.">
        <title>The Genome of Spironucleus salmonicida Highlights a Fish Pathogen Adapted to Fluctuating Environments.</title>
        <authorList>
            <person name="Xu F."/>
            <person name="Jerlstrom-Hultqvist J."/>
            <person name="Einarsson E."/>
            <person name="Astvaldsson A."/>
            <person name="Svard S.G."/>
            <person name="Andersson J.O."/>
        </authorList>
    </citation>
    <scope>NUCLEOTIDE SEQUENCE</scope>
    <source>
        <strain evidence="3">ATCC 50377</strain>
    </source>
</reference>
<evidence type="ECO:0000313" key="4">
    <source>
        <dbReference type="Proteomes" id="UP000018208"/>
    </source>
</evidence>
<feature type="coiled-coil region" evidence="1">
    <location>
        <begin position="576"/>
        <end position="875"/>
    </location>
</feature>
<name>V6LNY4_9EUKA</name>
<protein>
    <submittedName>
        <fullName evidence="2">Uncharacterized protein</fullName>
    </submittedName>
</protein>
<dbReference type="VEuPathDB" id="GiardiaDB:SS50377_23209"/>
<dbReference type="AlphaFoldDB" id="V6LNY4"/>